<protein>
    <submittedName>
        <fullName evidence="2">Uncharacterized protein</fullName>
    </submittedName>
</protein>
<evidence type="ECO:0000313" key="2">
    <source>
        <dbReference type="EMBL" id="MCF0039739.1"/>
    </source>
</evidence>
<keyword evidence="1" id="KW-1133">Transmembrane helix</keyword>
<dbReference type="EMBL" id="JAJTTA010000002">
    <property type="protein sequence ID" value="MCF0039739.1"/>
    <property type="molecule type" value="Genomic_DNA"/>
</dbReference>
<sequence length="195" mass="22222">MKPSDNSNNAVETVLTFAATLLIGYGIYRYFIKSRVDTGGSNRDASNDPGTAIPPFITTDTGSLRARLEKHFEEFRLDVGQYELSTYYSYQFGILGEQKPTSRRQPIIANLSELGLNPQEVQQGNLILTSLAQEITRGRLLGWGQSLIFLQDYHSIEGKIDILHTIYNKLTKKELADKFLKELEHYKNELIARYR</sequence>
<dbReference type="RefSeq" id="WP_234612178.1">
    <property type="nucleotide sequence ID" value="NZ_CP098806.1"/>
</dbReference>
<keyword evidence="1" id="KW-0812">Transmembrane</keyword>
<dbReference type="AlphaFoldDB" id="A0A9X1T9A9"/>
<name>A0A9X1T9A9_9BACT</name>
<keyword evidence="1" id="KW-0472">Membrane</keyword>
<accession>A0A9X1T9A9</accession>
<evidence type="ECO:0000256" key="1">
    <source>
        <dbReference type="SAM" id="Phobius"/>
    </source>
</evidence>
<organism evidence="2 3">
    <name type="scientific">Dyadobacter fanqingshengii</name>
    <dbReference type="NCBI Taxonomy" id="2906443"/>
    <lineage>
        <taxon>Bacteria</taxon>
        <taxon>Pseudomonadati</taxon>
        <taxon>Bacteroidota</taxon>
        <taxon>Cytophagia</taxon>
        <taxon>Cytophagales</taxon>
        <taxon>Spirosomataceae</taxon>
        <taxon>Dyadobacter</taxon>
    </lineage>
</organism>
<gene>
    <name evidence="2" type="ORF">LXM24_06540</name>
</gene>
<dbReference type="Proteomes" id="UP001139700">
    <property type="component" value="Unassembled WGS sequence"/>
</dbReference>
<reference evidence="2" key="1">
    <citation type="submission" date="2021-12" db="EMBL/GenBank/DDBJ databases">
        <title>Novel species in genus Dyadobacter.</title>
        <authorList>
            <person name="Ma C."/>
        </authorList>
    </citation>
    <scope>NUCLEOTIDE SEQUENCE</scope>
    <source>
        <strain evidence="2">CY399</strain>
    </source>
</reference>
<evidence type="ECO:0000313" key="3">
    <source>
        <dbReference type="Proteomes" id="UP001139700"/>
    </source>
</evidence>
<keyword evidence="3" id="KW-1185">Reference proteome</keyword>
<feature type="transmembrane region" description="Helical" evidence="1">
    <location>
        <begin position="14"/>
        <end position="32"/>
    </location>
</feature>
<proteinExistence type="predicted"/>
<comment type="caution">
    <text evidence="2">The sequence shown here is derived from an EMBL/GenBank/DDBJ whole genome shotgun (WGS) entry which is preliminary data.</text>
</comment>